<dbReference type="OrthoDB" id="10256524at2759"/>
<feature type="non-terminal residue" evidence="11">
    <location>
        <position position="952"/>
    </location>
</feature>
<dbReference type="Gene3D" id="2.60.40.1710">
    <property type="entry name" value="Subtilisin-like superfamily"/>
    <property type="match status" value="1"/>
</dbReference>
<dbReference type="InterPro" id="IPR000209">
    <property type="entry name" value="Peptidase_S8/S53_dom"/>
</dbReference>
<evidence type="ECO:0000256" key="1">
    <source>
        <dbReference type="ARBA" id="ARBA00011073"/>
    </source>
</evidence>
<evidence type="ECO:0000256" key="3">
    <source>
        <dbReference type="ARBA" id="ARBA00022729"/>
    </source>
</evidence>
<dbReference type="SUPFAM" id="SSF52743">
    <property type="entry name" value="Subtilisin-like"/>
    <property type="match status" value="1"/>
</dbReference>
<dbReference type="AlphaFoldDB" id="A0A8H8RXI8"/>
<dbReference type="Pfam" id="PF00082">
    <property type="entry name" value="Peptidase_S8"/>
    <property type="match status" value="1"/>
</dbReference>
<sequence>TKTYEKDENTSEYIDVLPGLQNSSLSITKIQRMLLFLCFSSLLSSSFALNAFKSTSTALDKAYIIQLAPETDFSGSLSCRDTHITTFHKRAASIEYDVRYEFNNPDVFLGISIQATGNASDEELLPQLKAIPGVESVIRVYSFGIPILPNISVPMDPMLSYSDPPQLKASSGAGNLGSSLQMGGVDKLHALGIKGKGIKIGVVDTGVDYRHPALGGGFGPGHKIAGGASFITDDGQVANSTDPLTTCYGGGHGTHVTGIIGMDSVPGGFDIVGVAPEATIYMYKALDCEGHSVGDTIISALSQAYEDKVDIVSMSIGAGTQSFSGAVDPLAVITKKLTDAGIAVIVAMANDAAGSPYAPNLYLEQWPSTETTAIGVGAISNTDFPLVYSAEDSSGTMIQYASVYPLNVPDGVDVYLLDNGCDTNEWTTALSTIKDINNTIIAFGTNLAGQGCKATSAGSWTGSSIKPVYIMAYNGPTTNPVNSAQEDPYLSAYDTPSQGFFGTTQFINVNSVYGAEFTSNYASSGGYLKYKLSFKSSNFTSAPQPSGGLMDYYSDFGPTWHDYTLKPQISAPGGHVLSTWPLGPLGGYAILSGTSMATPYISGCFALVKSQFPDATIEEVKNRLQVTAKPTPWVFDSSILAATPQQGAGLVNAYDAIFSTSVISPGQFTVTDISHTEYGTANITIENTSRSSKTYTLSHQGAGYMDYTLDYQEKNQRAIYGTADYSQSSITIPAGQRSSVHVSITPPPDIDPSKLPVFSGYINIVSDDKDLHVPYVGPPYSLFNTPYIKIQNSTSSAIFPRIWSYNQTVLTIDTGVLAFVAENGFGSSLPTLQWTREFRVDVLPANTTVQANNYGFDKDAQYEYKPSAFTPNSTVFGQESFGTLTLLLGYNWPSGNGVFRSDTIVTGSDGGKWAIGNGDYRWLVSALRWGGVSGVLGDYDTWLGPVVRFVSE</sequence>
<dbReference type="InterPro" id="IPR023827">
    <property type="entry name" value="Peptidase_S8_Asp-AS"/>
</dbReference>
<feature type="active site" description="Charge relay system" evidence="6 7">
    <location>
        <position position="252"/>
    </location>
</feature>
<comment type="caution">
    <text evidence="11">The sequence shown here is derived from an EMBL/GenBank/DDBJ whole genome shotgun (WGS) entry which is preliminary data.</text>
</comment>
<dbReference type="InterPro" id="IPR015500">
    <property type="entry name" value="Peptidase_S8_subtilisin-rel"/>
</dbReference>
<evidence type="ECO:0000256" key="2">
    <source>
        <dbReference type="ARBA" id="ARBA00022670"/>
    </source>
</evidence>
<feature type="active site" description="Charge relay system" evidence="6 7">
    <location>
        <position position="204"/>
    </location>
</feature>
<gene>
    <name evidence="11" type="primary">vpr</name>
    <name evidence="11" type="ORF">LSUB1_G003799</name>
</gene>
<protein>
    <submittedName>
        <fullName evidence="11">Minor extracellular protease</fullName>
    </submittedName>
</protein>
<keyword evidence="12" id="KW-1185">Reference proteome</keyword>
<keyword evidence="3" id="KW-0732">Signal</keyword>
<comment type="similarity">
    <text evidence="1 7 8">Belongs to the peptidase S8 family.</text>
</comment>
<evidence type="ECO:0000256" key="5">
    <source>
        <dbReference type="ARBA" id="ARBA00022825"/>
    </source>
</evidence>
<dbReference type="GO" id="GO:0016020">
    <property type="term" value="C:membrane"/>
    <property type="evidence" value="ECO:0007669"/>
    <property type="project" value="InterPro"/>
</dbReference>
<dbReference type="PROSITE" id="PS51892">
    <property type="entry name" value="SUBTILASE"/>
    <property type="match status" value="1"/>
</dbReference>
<dbReference type="GO" id="GO:0004252">
    <property type="term" value="F:serine-type endopeptidase activity"/>
    <property type="evidence" value="ECO:0007669"/>
    <property type="project" value="UniProtKB-UniRule"/>
</dbReference>
<reference evidence="11 12" key="1">
    <citation type="submission" date="2018-05" db="EMBL/GenBank/DDBJ databases">
        <title>Genome sequencing and assembly of the regulated plant pathogen Lachnellula willkommii and related sister species for the development of diagnostic species identification markers.</title>
        <authorList>
            <person name="Giroux E."/>
            <person name="Bilodeau G."/>
        </authorList>
    </citation>
    <scope>NUCLEOTIDE SEQUENCE [LARGE SCALE GENOMIC DNA]</scope>
    <source>
        <strain evidence="11 12">CBS 197.66</strain>
    </source>
</reference>
<dbReference type="InterPro" id="IPR022398">
    <property type="entry name" value="Peptidase_S8_His-AS"/>
</dbReference>
<dbReference type="PROSITE" id="PS00138">
    <property type="entry name" value="SUBTILASE_SER"/>
    <property type="match status" value="1"/>
</dbReference>
<accession>A0A8H8RXI8</accession>
<keyword evidence="4 7" id="KW-0378">Hydrolase</keyword>
<dbReference type="PRINTS" id="PR00723">
    <property type="entry name" value="SUBTILISIN"/>
</dbReference>
<dbReference type="PANTHER" id="PTHR43806:SF66">
    <property type="entry name" value="SERIN ENDOPEPTIDASE"/>
    <property type="match status" value="1"/>
</dbReference>
<dbReference type="PROSITE" id="PS00137">
    <property type="entry name" value="SUBTILASE_HIS"/>
    <property type="match status" value="1"/>
</dbReference>
<feature type="domain" description="C5a peptidase/Subtilisin-like protease SBT2-like Fn3-like" evidence="10">
    <location>
        <begin position="672"/>
        <end position="776"/>
    </location>
</feature>
<dbReference type="InterPro" id="IPR050131">
    <property type="entry name" value="Peptidase_S8_subtilisin-like"/>
</dbReference>
<name>A0A8H8RXI8_9HELO</name>
<dbReference type="InterPro" id="IPR023828">
    <property type="entry name" value="Peptidase_S8_Ser-AS"/>
</dbReference>
<evidence type="ECO:0000256" key="7">
    <source>
        <dbReference type="PROSITE-ProRule" id="PRU01240"/>
    </source>
</evidence>
<feature type="non-terminal residue" evidence="11">
    <location>
        <position position="1"/>
    </location>
</feature>
<evidence type="ECO:0000256" key="6">
    <source>
        <dbReference type="PIRSR" id="PIRSR615500-1"/>
    </source>
</evidence>
<evidence type="ECO:0000256" key="8">
    <source>
        <dbReference type="RuleBase" id="RU003355"/>
    </source>
</evidence>
<dbReference type="Pfam" id="PF06280">
    <property type="entry name" value="fn3_5"/>
    <property type="match status" value="1"/>
</dbReference>
<dbReference type="InterPro" id="IPR010435">
    <property type="entry name" value="C5a/SBT2-like_Fn3"/>
</dbReference>
<feature type="domain" description="Peptidase S8/S53" evidence="9">
    <location>
        <begin position="195"/>
        <end position="629"/>
    </location>
</feature>
<proteinExistence type="inferred from homology"/>
<evidence type="ECO:0000259" key="9">
    <source>
        <dbReference type="Pfam" id="PF00082"/>
    </source>
</evidence>
<keyword evidence="5 7" id="KW-0720">Serine protease</keyword>
<dbReference type="GO" id="GO:0006508">
    <property type="term" value="P:proteolysis"/>
    <property type="evidence" value="ECO:0007669"/>
    <property type="project" value="UniProtKB-KW"/>
</dbReference>
<dbReference type="EMBL" id="QGMJ01000090">
    <property type="protein sequence ID" value="TVY42648.1"/>
    <property type="molecule type" value="Genomic_DNA"/>
</dbReference>
<dbReference type="InterPro" id="IPR036852">
    <property type="entry name" value="Peptidase_S8/S53_dom_sf"/>
</dbReference>
<evidence type="ECO:0000313" key="11">
    <source>
        <dbReference type="EMBL" id="TVY42648.1"/>
    </source>
</evidence>
<evidence type="ECO:0000313" key="12">
    <source>
        <dbReference type="Proteomes" id="UP000462212"/>
    </source>
</evidence>
<dbReference type="PROSITE" id="PS00136">
    <property type="entry name" value="SUBTILASE_ASP"/>
    <property type="match status" value="1"/>
</dbReference>
<dbReference type="PANTHER" id="PTHR43806">
    <property type="entry name" value="PEPTIDASE S8"/>
    <property type="match status" value="1"/>
</dbReference>
<feature type="active site" description="Charge relay system" evidence="6 7">
    <location>
        <position position="595"/>
    </location>
</feature>
<dbReference type="Proteomes" id="UP000462212">
    <property type="component" value="Unassembled WGS sequence"/>
</dbReference>
<evidence type="ECO:0000259" key="10">
    <source>
        <dbReference type="Pfam" id="PF06280"/>
    </source>
</evidence>
<keyword evidence="2 7" id="KW-0645">Protease</keyword>
<evidence type="ECO:0000256" key="4">
    <source>
        <dbReference type="ARBA" id="ARBA00022801"/>
    </source>
</evidence>
<organism evidence="11 12">
    <name type="scientific">Lachnellula subtilissima</name>
    <dbReference type="NCBI Taxonomy" id="602034"/>
    <lineage>
        <taxon>Eukaryota</taxon>
        <taxon>Fungi</taxon>
        <taxon>Dikarya</taxon>
        <taxon>Ascomycota</taxon>
        <taxon>Pezizomycotina</taxon>
        <taxon>Leotiomycetes</taxon>
        <taxon>Helotiales</taxon>
        <taxon>Lachnaceae</taxon>
        <taxon>Lachnellula</taxon>
    </lineage>
</organism>
<dbReference type="Gene3D" id="3.40.50.200">
    <property type="entry name" value="Peptidase S8/S53 domain"/>
    <property type="match status" value="2"/>
</dbReference>